<keyword evidence="8" id="KW-0472">Membrane</keyword>
<dbReference type="Gene3D" id="3.40.50.2000">
    <property type="entry name" value="Glycogen Phosphorylase B"/>
    <property type="match status" value="1"/>
</dbReference>
<dbReference type="EC" id="2.4.99.12" evidence="3 8"/>
<dbReference type="OrthoDB" id="9789797at2"/>
<dbReference type="PANTHER" id="PTHR42755">
    <property type="entry name" value="3-DEOXY-MANNO-OCTULOSONATE CYTIDYLYLTRANSFERASE"/>
    <property type="match status" value="1"/>
</dbReference>
<evidence type="ECO:0000256" key="3">
    <source>
        <dbReference type="ARBA" id="ARBA00012621"/>
    </source>
</evidence>
<dbReference type="GO" id="GO:0009244">
    <property type="term" value="P:lipopolysaccharide core region biosynthetic process"/>
    <property type="evidence" value="ECO:0007669"/>
    <property type="project" value="UniProtKB-UniRule"/>
</dbReference>
<dbReference type="UniPathway" id="UPA00958"/>
<dbReference type="GO" id="GO:0043842">
    <property type="term" value="F:Kdo transferase activity"/>
    <property type="evidence" value="ECO:0007669"/>
    <property type="project" value="UniProtKB-EC"/>
</dbReference>
<reference evidence="10 11" key="1">
    <citation type="submission" date="2015-12" db="EMBL/GenBank/DDBJ databases">
        <title>Genome sequence of the marine Rhodobacteraceae strain O3.65, Candidatus Tritonibacter horizontis.</title>
        <authorList>
            <person name="Poehlein A."/>
            <person name="Giebel H.A."/>
            <person name="Voget S."/>
            <person name="Brinkhoff T."/>
        </authorList>
    </citation>
    <scope>NUCLEOTIDE SEQUENCE [LARGE SCALE GENOMIC DNA]</scope>
    <source>
        <strain evidence="10 11">O3.65</strain>
    </source>
</reference>
<keyword evidence="10" id="KW-0328">Glycosyltransferase</keyword>
<organism evidence="10 11">
    <name type="scientific">Tritonibacter horizontis</name>
    <dbReference type="NCBI Taxonomy" id="1768241"/>
    <lineage>
        <taxon>Bacteria</taxon>
        <taxon>Pseudomonadati</taxon>
        <taxon>Pseudomonadota</taxon>
        <taxon>Alphaproteobacteria</taxon>
        <taxon>Rhodobacterales</taxon>
        <taxon>Paracoccaceae</taxon>
        <taxon>Tritonibacter</taxon>
    </lineage>
</organism>
<dbReference type="Proteomes" id="UP000068382">
    <property type="component" value="Unassembled WGS sequence"/>
</dbReference>
<dbReference type="InterPro" id="IPR039901">
    <property type="entry name" value="Kdotransferase"/>
</dbReference>
<evidence type="ECO:0000313" key="10">
    <source>
        <dbReference type="EMBL" id="KUP95018.1"/>
    </source>
</evidence>
<evidence type="ECO:0000259" key="9">
    <source>
        <dbReference type="Pfam" id="PF04413"/>
    </source>
</evidence>
<keyword evidence="8" id="KW-1003">Cell membrane</keyword>
<comment type="function">
    <text evidence="1 8">Involved in lipopolysaccharide (LPS) biosynthesis. Catalyzes the transfer of 3-deoxy-D-manno-octulosonate (Kdo) residue(s) from CMP-Kdo to lipid IV(A), the tetraacyldisaccharide-1,4'-bisphosphate precursor of lipid A.</text>
</comment>
<proteinExistence type="inferred from homology"/>
<sequence>MPRQTDDLGVSLTPPLRPKGEVVWAHATTQERLMGLCDVGNRLKTMRPDLSLMLTWEEEMRPTQLPEGCDIPLGVLTIEQPNDVRAFLDHWQPDLCVWAGGRMRRLLMRQLRDRDVPALLIDIDVEELPGRASRWLPDQRHRLLNGFSEILVPNPEVADRLQRAGVAPARIRTLGRLYQSTSPPNCNDEELTRLQAHFGSRPLWLAARLSLTELQPILNAHRAALRLLHRLVLVLTVDTFEDLDAARRALRNTGLSFADWDTGEDPDDHTQVVIGLTEDLGLWYRLCPVVFLGNSLIRGAQGSSPLDAAALGSAIIHGPGVVSHARAYDRLAASDAAVRIYGEEDLAESVLRLSSPDQAAEMAFAGWQVVTEGAAMTDALLEKVQDILDQNEARHASA</sequence>
<accession>A0A132C334</accession>
<evidence type="ECO:0000256" key="1">
    <source>
        <dbReference type="ARBA" id="ARBA00003394"/>
    </source>
</evidence>
<evidence type="ECO:0000256" key="7">
    <source>
        <dbReference type="ARBA" id="ARBA00049183"/>
    </source>
</evidence>
<evidence type="ECO:0000256" key="6">
    <source>
        <dbReference type="ARBA" id="ARBA00031445"/>
    </source>
</evidence>
<dbReference type="EMBL" id="LPUY01000008">
    <property type="protein sequence ID" value="KUP95018.1"/>
    <property type="molecule type" value="Genomic_DNA"/>
</dbReference>
<gene>
    <name evidence="10" type="primary">waaA_1</name>
    <name evidence="10" type="ORF">TRIHO_03560</name>
</gene>
<evidence type="ECO:0000256" key="8">
    <source>
        <dbReference type="RuleBase" id="RU365103"/>
    </source>
</evidence>
<keyword evidence="8" id="KW-0448">Lipopolysaccharide biosynthesis</keyword>
<dbReference type="InterPro" id="IPR038107">
    <property type="entry name" value="Glycos_transf_N_sf"/>
</dbReference>
<dbReference type="PANTHER" id="PTHR42755:SF1">
    <property type="entry name" value="3-DEOXY-D-MANNO-OCTULOSONIC ACID TRANSFERASE, MITOCHONDRIAL-RELATED"/>
    <property type="match status" value="1"/>
</dbReference>
<comment type="catalytic activity">
    <reaction evidence="7 8">
        <text>lipid IVA (E. coli) + CMP-3-deoxy-beta-D-manno-octulosonate = alpha-Kdo-(2-&gt;6)-lipid IVA (E. coli) + CMP + H(+)</text>
        <dbReference type="Rhea" id="RHEA:28066"/>
        <dbReference type="ChEBI" id="CHEBI:15378"/>
        <dbReference type="ChEBI" id="CHEBI:58603"/>
        <dbReference type="ChEBI" id="CHEBI:60364"/>
        <dbReference type="ChEBI" id="CHEBI:60377"/>
        <dbReference type="ChEBI" id="CHEBI:85987"/>
        <dbReference type="EC" id="2.4.99.12"/>
    </reaction>
</comment>
<evidence type="ECO:0000256" key="4">
    <source>
        <dbReference type="ARBA" id="ARBA00019077"/>
    </source>
</evidence>
<evidence type="ECO:0000313" key="11">
    <source>
        <dbReference type="Proteomes" id="UP000068382"/>
    </source>
</evidence>
<dbReference type="AlphaFoldDB" id="A0A132C334"/>
<dbReference type="InterPro" id="IPR007507">
    <property type="entry name" value="Glycos_transf_N"/>
</dbReference>
<keyword evidence="5 8" id="KW-0808">Transferase</keyword>
<evidence type="ECO:0000256" key="2">
    <source>
        <dbReference type="ARBA" id="ARBA00004713"/>
    </source>
</evidence>
<comment type="subcellular location">
    <subcellularLocation>
        <location evidence="8">Cell membrane</location>
    </subcellularLocation>
</comment>
<protein>
    <recommendedName>
        <fullName evidence="4 8">3-deoxy-D-manno-octulosonic acid transferase</fullName>
        <shortName evidence="8">Kdo transferase</shortName>
        <ecNumber evidence="3 8">2.4.99.12</ecNumber>
    </recommendedName>
    <alternativeName>
        <fullName evidence="6 8">Lipid IV(A) 3-deoxy-D-manno-octulosonic acid transferase</fullName>
    </alternativeName>
</protein>
<dbReference type="PATRIC" id="fig|1768241.3.peg.357"/>
<dbReference type="GO" id="GO:0005886">
    <property type="term" value="C:plasma membrane"/>
    <property type="evidence" value="ECO:0007669"/>
    <property type="project" value="UniProtKB-SubCell"/>
</dbReference>
<comment type="similarity">
    <text evidence="8">Belongs to the glycosyltransferase group 1 family.</text>
</comment>
<comment type="caution">
    <text evidence="10">The sequence shown here is derived from an EMBL/GenBank/DDBJ whole genome shotgun (WGS) entry which is preliminary data.</text>
</comment>
<feature type="domain" description="3-deoxy-D-manno-octulosonic-acid transferase N-terminal" evidence="9">
    <location>
        <begin position="18"/>
        <end position="177"/>
    </location>
</feature>
<name>A0A132C334_9RHOB</name>
<comment type="pathway">
    <text evidence="2 8">Bacterial outer membrane biogenesis; LPS core biosynthesis.</text>
</comment>
<keyword evidence="11" id="KW-1185">Reference proteome</keyword>
<dbReference type="Gene3D" id="3.40.50.11720">
    <property type="entry name" value="3-Deoxy-D-manno-octulosonic-acid transferase, N-terminal domain"/>
    <property type="match status" value="1"/>
</dbReference>
<dbReference type="SUPFAM" id="SSF53756">
    <property type="entry name" value="UDP-Glycosyltransferase/glycogen phosphorylase"/>
    <property type="match status" value="1"/>
</dbReference>
<dbReference type="RefSeq" id="WP_068239806.1">
    <property type="nucleotide sequence ID" value="NZ_LPUY01000008.1"/>
</dbReference>
<dbReference type="Pfam" id="PF04413">
    <property type="entry name" value="Glycos_transf_N"/>
    <property type="match status" value="1"/>
</dbReference>
<evidence type="ECO:0000256" key="5">
    <source>
        <dbReference type="ARBA" id="ARBA00022679"/>
    </source>
</evidence>
<dbReference type="GO" id="GO:0009245">
    <property type="term" value="P:lipid A biosynthetic process"/>
    <property type="evidence" value="ECO:0007669"/>
    <property type="project" value="TreeGrafter"/>
</dbReference>